<organism evidence="2 3">
    <name type="scientific">Novosphingobium taihuense</name>
    <dbReference type="NCBI Taxonomy" id="260085"/>
    <lineage>
        <taxon>Bacteria</taxon>
        <taxon>Pseudomonadati</taxon>
        <taxon>Pseudomonadota</taxon>
        <taxon>Alphaproteobacteria</taxon>
        <taxon>Sphingomonadales</taxon>
        <taxon>Sphingomonadaceae</taxon>
        <taxon>Novosphingobium</taxon>
    </lineage>
</organism>
<dbReference type="PANTHER" id="PTHR11012">
    <property type="entry name" value="PROTEIN KINASE-LIKE DOMAIN-CONTAINING"/>
    <property type="match status" value="1"/>
</dbReference>
<accession>A0A7W7AEB4</accession>
<dbReference type="Pfam" id="PF02958">
    <property type="entry name" value="EcKL"/>
    <property type="match status" value="1"/>
</dbReference>
<gene>
    <name evidence="2" type="ORF">GGR37_003049</name>
</gene>
<comment type="caution">
    <text evidence="2">The sequence shown here is derived from an EMBL/GenBank/DDBJ whole genome shotgun (WGS) entry which is preliminary data.</text>
</comment>
<proteinExistence type="predicted"/>
<dbReference type="PANTHER" id="PTHR11012:SF30">
    <property type="entry name" value="PROTEIN KINASE-LIKE DOMAIN-CONTAINING"/>
    <property type="match status" value="1"/>
</dbReference>
<evidence type="ECO:0000259" key="1">
    <source>
        <dbReference type="SMART" id="SM00587"/>
    </source>
</evidence>
<sequence length="348" mass="39626">MPKDTASITAAWLTKVLQQDYPGTVVTSLYLGTIIPGTATKVRLLLSYNEAGHAHCLPPTMWLKGGFIRHDFTYDESFVWEAKFFKNWAPSVEINIPKAFWADWDEGEQGLVLLEDLAARNVSFGLATKPMTLDQQAGALDILACLHARWWNSAQLAPLRSFSTVWDAADRVVMMMLEKDYFDRCMAMDRCKEITGPYRDRERVEAGLRMQWKRSLEIAQCFSHGDPHLGNMYFETDGTPGFLDWQGWQSGPYMHDVAYSIIGGLDVAERRLHERDLLEHYRQRLVANGVKDAPPADEVWEAYRRHAMHGFMWAFTPTEMQPEEVCVAEGHRFGVAVRDLDTFGALGV</sequence>
<dbReference type="SMART" id="SM00587">
    <property type="entry name" value="CHK"/>
    <property type="match status" value="1"/>
</dbReference>
<dbReference type="AlphaFoldDB" id="A0A7W7AEB4"/>
<feature type="domain" description="CHK kinase-like" evidence="1">
    <location>
        <begin position="112"/>
        <end position="291"/>
    </location>
</feature>
<name>A0A7W7AEB4_9SPHN</name>
<dbReference type="InterPro" id="IPR004119">
    <property type="entry name" value="EcKL"/>
</dbReference>
<evidence type="ECO:0000313" key="3">
    <source>
        <dbReference type="Proteomes" id="UP000538566"/>
    </source>
</evidence>
<dbReference type="InterPro" id="IPR015897">
    <property type="entry name" value="CHK_kinase-like"/>
</dbReference>
<protein>
    <recommendedName>
        <fullName evidence="1">CHK kinase-like domain-containing protein</fullName>
    </recommendedName>
</protein>
<dbReference type="SUPFAM" id="SSF56112">
    <property type="entry name" value="Protein kinase-like (PK-like)"/>
    <property type="match status" value="1"/>
</dbReference>
<dbReference type="EMBL" id="JACHOA010000006">
    <property type="protein sequence ID" value="MBB4614759.1"/>
    <property type="molecule type" value="Genomic_DNA"/>
</dbReference>
<dbReference type="OrthoDB" id="3806873at2"/>
<dbReference type="InterPro" id="IPR011009">
    <property type="entry name" value="Kinase-like_dom_sf"/>
</dbReference>
<evidence type="ECO:0000313" key="2">
    <source>
        <dbReference type="EMBL" id="MBB4614759.1"/>
    </source>
</evidence>
<dbReference type="RefSeq" id="WP_158637818.1">
    <property type="nucleotide sequence ID" value="NZ_JACHOA010000006.1"/>
</dbReference>
<keyword evidence="3" id="KW-1185">Reference proteome</keyword>
<reference evidence="2 3" key="1">
    <citation type="submission" date="2020-08" db="EMBL/GenBank/DDBJ databases">
        <title>Genomic Encyclopedia of Type Strains, Phase IV (KMG-IV): sequencing the most valuable type-strain genomes for metagenomic binning, comparative biology and taxonomic classification.</title>
        <authorList>
            <person name="Goeker M."/>
        </authorList>
    </citation>
    <scope>NUCLEOTIDE SEQUENCE [LARGE SCALE GENOMIC DNA]</scope>
    <source>
        <strain evidence="2 3">DSM 17507</strain>
    </source>
</reference>
<dbReference type="Gene3D" id="3.90.1200.10">
    <property type="match status" value="1"/>
</dbReference>
<dbReference type="Proteomes" id="UP000538566">
    <property type="component" value="Unassembled WGS sequence"/>
</dbReference>